<sequence length="214" mass="24920">MIIFIDESGDLGFKIDKGSSKYLVISMVIFHNEEDMTEAISRISLYRKKMKYSSTYEFKFRKSNKKVIVGLLNAVKSCKFTVRTIVLKKNYIKESKLLTKTKIYDHLLLIFLEKYIKDGMEMKIRLDGSADREFTKKFKAYIRKKSGVHKQTFDFKIIDSKNDILIQLADVVVGSVRRSYTKEKNDSNIYKSIINDRIEEEVVLGKSDLAPILE</sequence>
<organism evidence="1 2">
    <name type="scientific">candidate division WS6 bacterium GW2011_GWF1_35_23</name>
    <dbReference type="NCBI Taxonomy" id="1619097"/>
    <lineage>
        <taxon>Bacteria</taxon>
        <taxon>Candidatus Dojkabacteria</taxon>
    </lineage>
</organism>
<proteinExistence type="predicted"/>
<evidence type="ECO:0008006" key="3">
    <source>
        <dbReference type="Google" id="ProtNLM"/>
    </source>
</evidence>
<dbReference type="AlphaFoldDB" id="A0A0G0ES18"/>
<dbReference type="Proteomes" id="UP000034816">
    <property type="component" value="Unassembled WGS sequence"/>
</dbReference>
<dbReference type="EMBL" id="LBQH01000007">
    <property type="protein sequence ID" value="KKP77925.1"/>
    <property type="molecule type" value="Genomic_DNA"/>
</dbReference>
<accession>A0A0G0ES18</accession>
<evidence type="ECO:0000313" key="1">
    <source>
        <dbReference type="EMBL" id="KKP77925.1"/>
    </source>
</evidence>
<protein>
    <recommendedName>
        <fullName evidence="3">DUF3800 domain-containing protein</fullName>
    </recommendedName>
</protein>
<comment type="caution">
    <text evidence="1">The sequence shown here is derived from an EMBL/GenBank/DDBJ whole genome shotgun (WGS) entry which is preliminary data.</text>
</comment>
<gene>
    <name evidence="1" type="ORF">UR73_C0007G0010</name>
</gene>
<dbReference type="Pfam" id="PF12686">
    <property type="entry name" value="DUF3800"/>
    <property type="match status" value="1"/>
</dbReference>
<reference evidence="1 2" key="1">
    <citation type="journal article" date="2015" name="Nature">
        <title>rRNA introns, odd ribosomes, and small enigmatic genomes across a large radiation of phyla.</title>
        <authorList>
            <person name="Brown C.T."/>
            <person name="Hug L.A."/>
            <person name="Thomas B.C."/>
            <person name="Sharon I."/>
            <person name="Castelle C.J."/>
            <person name="Singh A."/>
            <person name="Wilkins M.J."/>
            <person name="Williams K.H."/>
            <person name="Banfield J.F."/>
        </authorList>
    </citation>
    <scope>NUCLEOTIDE SEQUENCE [LARGE SCALE GENOMIC DNA]</scope>
</reference>
<dbReference type="InterPro" id="IPR024524">
    <property type="entry name" value="DUF3800"/>
</dbReference>
<evidence type="ECO:0000313" key="2">
    <source>
        <dbReference type="Proteomes" id="UP000034816"/>
    </source>
</evidence>
<name>A0A0G0ES18_9BACT</name>